<sequence length="59" mass="6871">MLPGTSQRVICFNKEKVITRFDYDEESRSLYVLGNVCIFSDKEIWNVFAKLGELEIIVL</sequence>
<dbReference type="Proteomes" id="UP000324800">
    <property type="component" value="Unassembled WGS sequence"/>
</dbReference>
<gene>
    <name evidence="1" type="ORF">EZS28_054615</name>
</gene>
<accession>A0A5J4QGA2</accession>
<organism evidence="1 2">
    <name type="scientific">Streblomastix strix</name>
    <dbReference type="NCBI Taxonomy" id="222440"/>
    <lineage>
        <taxon>Eukaryota</taxon>
        <taxon>Metamonada</taxon>
        <taxon>Preaxostyla</taxon>
        <taxon>Oxymonadida</taxon>
        <taxon>Streblomastigidae</taxon>
        <taxon>Streblomastix</taxon>
    </lineage>
</organism>
<name>A0A5J4QGA2_9EUKA</name>
<protein>
    <submittedName>
        <fullName evidence="1">Uncharacterized protein</fullName>
    </submittedName>
</protein>
<dbReference type="AlphaFoldDB" id="A0A5J4QGA2"/>
<reference evidence="1 2" key="1">
    <citation type="submission" date="2019-03" db="EMBL/GenBank/DDBJ databases">
        <title>Single cell metagenomics reveals metabolic interactions within the superorganism composed of flagellate Streblomastix strix and complex community of Bacteroidetes bacteria on its surface.</title>
        <authorList>
            <person name="Treitli S.C."/>
            <person name="Kolisko M."/>
            <person name="Husnik F."/>
            <person name="Keeling P."/>
            <person name="Hampl V."/>
        </authorList>
    </citation>
    <scope>NUCLEOTIDE SEQUENCE [LARGE SCALE GENOMIC DNA]</scope>
    <source>
        <strain evidence="1">ST1C</strain>
    </source>
</reference>
<evidence type="ECO:0000313" key="1">
    <source>
        <dbReference type="EMBL" id="KAA6320986.1"/>
    </source>
</evidence>
<feature type="non-terminal residue" evidence="1">
    <location>
        <position position="59"/>
    </location>
</feature>
<comment type="caution">
    <text evidence="1">The sequence shown here is derived from an EMBL/GenBank/DDBJ whole genome shotgun (WGS) entry which is preliminary data.</text>
</comment>
<proteinExistence type="predicted"/>
<dbReference type="EMBL" id="SNRW01045378">
    <property type="protein sequence ID" value="KAA6320986.1"/>
    <property type="molecule type" value="Genomic_DNA"/>
</dbReference>
<evidence type="ECO:0000313" key="2">
    <source>
        <dbReference type="Proteomes" id="UP000324800"/>
    </source>
</evidence>